<comment type="caution">
    <text evidence="2">The sequence shown here is derived from an EMBL/GenBank/DDBJ whole genome shotgun (WGS) entry which is preliminary data.</text>
</comment>
<feature type="region of interest" description="Disordered" evidence="1">
    <location>
        <begin position="420"/>
        <end position="451"/>
    </location>
</feature>
<reference evidence="2 3" key="1">
    <citation type="journal article" date="2023" name="BMC Biol.">
        <title>The compact genome of the sponge Oopsacas minuta (Hexactinellida) is lacking key metazoan core genes.</title>
        <authorList>
            <person name="Santini S."/>
            <person name="Schenkelaars Q."/>
            <person name="Jourda C."/>
            <person name="Duchesne M."/>
            <person name="Belahbib H."/>
            <person name="Rocher C."/>
            <person name="Selva M."/>
            <person name="Riesgo A."/>
            <person name="Vervoort M."/>
            <person name="Leys S.P."/>
            <person name="Kodjabachian L."/>
            <person name="Le Bivic A."/>
            <person name="Borchiellini C."/>
            <person name="Claverie J.M."/>
            <person name="Renard E."/>
        </authorList>
    </citation>
    <scope>NUCLEOTIDE SEQUENCE [LARGE SCALE GENOMIC DNA]</scope>
    <source>
        <strain evidence="2">SPO-2</strain>
    </source>
</reference>
<evidence type="ECO:0000313" key="3">
    <source>
        <dbReference type="Proteomes" id="UP001165289"/>
    </source>
</evidence>
<dbReference type="AlphaFoldDB" id="A0AAV7K7F2"/>
<feature type="compositionally biased region" description="Polar residues" evidence="1">
    <location>
        <begin position="129"/>
        <end position="145"/>
    </location>
</feature>
<feature type="compositionally biased region" description="Polar residues" evidence="1">
    <location>
        <begin position="436"/>
        <end position="445"/>
    </location>
</feature>
<feature type="compositionally biased region" description="Polar residues" evidence="1">
    <location>
        <begin position="59"/>
        <end position="70"/>
    </location>
</feature>
<feature type="compositionally biased region" description="Polar residues" evidence="1">
    <location>
        <begin position="476"/>
        <end position="492"/>
    </location>
</feature>
<dbReference type="Proteomes" id="UP001165289">
    <property type="component" value="Unassembled WGS sequence"/>
</dbReference>
<protein>
    <submittedName>
        <fullName evidence="2">Uncharacterized protein</fullName>
    </submittedName>
</protein>
<feature type="compositionally biased region" description="Polar residues" evidence="1">
    <location>
        <begin position="607"/>
        <end position="616"/>
    </location>
</feature>
<feature type="region of interest" description="Disordered" evidence="1">
    <location>
        <begin position="51"/>
        <end position="108"/>
    </location>
</feature>
<feature type="compositionally biased region" description="Polar residues" evidence="1">
    <location>
        <begin position="332"/>
        <end position="355"/>
    </location>
</feature>
<dbReference type="InterPro" id="IPR036872">
    <property type="entry name" value="CH_dom_sf"/>
</dbReference>
<name>A0AAV7K7F2_9METZ</name>
<dbReference type="SUPFAM" id="SSF47576">
    <property type="entry name" value="Calponin-homology domain, CH-domain"/>
    <property type="match status" value="1"/>
</dbReference>
<gene>
    <name evidence="2" type="ORF">LOD99_16173</name>
</gene>
<dbReference type="Gene3D" id="1.10.418.10">
    <property type="entry name" value="Calponin-like domain"/>
    <property type="match status" value="1"/>
</dbReference>
<feature type="compositionally biased region" description="Polar residues" evidence="1">
    <location>
        <begin position="505"/>
        <end position="514"/>
    </location>
</feature>
<evidence type="ECO:0000256" key="1">
    <source>
        <dbReference type="SAM" id="MobiDB-lite"/>
    </source>
</evidence>
<feature type="compositionally biased region" description="Polar residues" evidence="1">
    <location>
        <begin position="534"/>
        <end position="561"/>
    </location>
</feature>
<accession>A0AAV7K7F2</accession>
<evidence type="ECO:0000313" key="2">
    <source>
        <dbReference type="EMBL" id="KAI6656870.1"/>
    </source>
</evidence>
<feature type="region of interest" description="Disordered" evidence="1">
    <location>
        <begin position="125"/>
        <end position="155"/>
    </location>
</feature>
<organism evidence="2 3">
    <name type="scientific">Oopsacas minuta</name>
    <dbReference type="NCBI Taxonomy" id="111878"/>
    <lineage>
        <taxon>Eukaryota</taxon>
        <taxon>Metazoa</taxon>
        <taxon>Porifera</taxon>
        <taxon>Hexactinellida</taxon>
        <taxon>Hexasterophora</taxon>
        <taxon>Lyssacinosida</taxon>
        <taxon>Leucopsacidae</taxon>
        <taxon>Oopsacas</taxon>
    </lineage>
</organism>
<dbReference type="EMBL" id="JAKMXF010000133">
    <property type="protein sequence ID" value="KAI6656870.1"/>
    <property type="molecule type" value="Genomic_DNA"/>
</dbReference>
<proteinExistence type="predicted"/>
<feature type="region of interest" description="Disordered" evidence="1">
    <location>
        <begin position="470"/>
        <end position="625"/>
    </location>
</feature>
<feature type="compositionally biased region" description="Polar residues" evidence="1">
    <location>
        <begin position="91"/>
        <end position="108"/>
    </location>
</feature>
<keyword evidence="3" id="KW-1185">Reference proteome</keyword>
<feature type="compositionally biased region" description="Basic and acidic residues" evidence="1">
    <location>
        <begin position="521"/>
        <end position="531"/>
    </location>
</feature>
<sequence>MENEDIKQLEIKLSNAVSYEERSAIRTRLRVLRKEMNSARSVISSLPIQSRTDIESTQRPKSAILTNGHGSNAHAPVENGHSRKSLAEKTPPSSHVRSSKFTNFSKDFNPLDNSSAVKSIGDINKRHSYQPTSTGHDKITTSQTPPFKRKETKDTCETRGRSRTIDTVMSSDIGPEAITIQTLTKQQIQFCLTEYVNRELKPNRKIVPTGESLYLVCADPRILCRLVNVSKKNTIDMRCLTEISDTASDTQIKIAVEENMTLAVESARSIGCHITEDDVLKIIHHDQDIIHKILLRILRARVIDFGGMGDMPSSYFGEPSFIFEQLNLNIPTDSNETVPPPTDATQFVSGKLSSNNDKKSPEAKKSEESRNTDIGGIKIRRVCSDVLPDVIERPQISKAQQSSDFRGLTASFEKNRVEQISRQMSGDSPKKLDSVQIETKNTPTSLRRHHKDVIFTRSSELLSRESASLVEEHNISRTQTPPLANSDASSEITKPPSRFPKKHTSPQVQASTAYRSPRTAKKTESKEDKPDSVFVTNPENKSTQQNESAVTELSKADTITSPEPVIQNPTPTPSLPQNHVPQESPPPPSKLTMDLSKQVADSPADSPLNSTDSTPVASIDNAKDSDEYLLTLQDNDPSLTYEQRKRIRQLKRMLKQNLPKK</sequence>
<feature type="region of interest" description="Disordered" evidence="1">
    <location>
        <begin position="332"/>
        <end position="372"/>
    </location>
</feature>
<feature type="compositionally biased region" description="Basic and acidic residues" evidence="1">
    <location>
        <begin position="356"/>
        <end position="371"/>
    </location>
</feature>